<dbReference type="Proteomes" id="UP001597472">
    <property type="component" value="Unassembled WGS sequence"/>
</dbReference>
<reference evidence="2" key="1">
    <citation type="journal article" date="2019" name="Int. J. Syst. Evol. Microbiol.">
        <title>The Global Catalogue of Microorganisms (GCM) 10K type strain sequencing project: providing services to taxonomists for standard genome sequencing and annotation.</title>
        <authorList>
            <consortium name="The Broad Institute Genomics Platform"/>
            <consortium name="The Broad Institute Genome Sequencing Center for Infectious Disease"/>
            <person name="Wu L."/>
            <person name="Ma J."/>
        </authorList>
    </citation>
    <scope>NUCLEOTIDE SEQUENCE [LARGE SCALE GENOMIC DNA]</scope>
    <source>
        <strain evidence="2">KCTC 42587</strain>
    </source>
</reference>
<evidence type="ECO:0000313" key="2">
    <source>
        <dbReference type="Proteomes" id="UP001597472"/>
    </source>
</evidence>
<accession>A0ABW5KXT7</accession>
<evidence type="ECO:0000313" key="1">
    <source>
        <dbReference type="EMBL" id="MFD2552432.1"/>
    </source>
</evidence>
<sequence length="124" mass="15196">MEPEKDEKYWKDYTEFIKEVENLTELSPANLLSQYEILIAELNDIEEEDYLEWQYEFDYDIWTRQKIQNVIDHKPISENILLNQFKEKINRLDSELKKHILNTDQIDWWKNPKIDFKNGNKASR</sequence>
<name>A0ABW5KXT7_9FLAO</name>
<protein>
    <submittedName>
        <fullName evidence="1">Uncharacterized protein</fullName>
    </submittedName>
</protein>
<comment type="caution">
    <text evidence="1">The sequence shown here is derived from an EMBL/GenBank/DDBJ whole genome shotgun (WGS) entry which is preliminary data.</text>
</comment>
<organism evidence="1 2">
    <name type="scientific">Bizionia sediminis</name>
    <dbReference type="NCBI Taxonomy" id="1737064"/>
    <lineage>
        <taxon>Bacteria</taxon>
        <taxon>Pseudomonadati</taxon>
        <taxon>Bacteroidota</taxon>
        <taxon>Flavobacteriia</taxon>
        <taxon>Flavobacteriales</taxon>
        <taxon>Flavobacteriaceae</taxon>
        <taxon>Bizionia</taxon>
    </lineage>
</organism>
<proteinExistence type="predicted"/>
<keyword evidence="2" id="KW-1185">Reference proteome</keyword>
<dbReference type="EMBL" id="JBHULS010000006">
    <property type="protein sequence ID" value="MFD2552432.1"/>
    <property type="molecule type" value="Genomic_DNA"/>
</dbReference>
<gene>
    <name evidence="1" type="ORF">ACFSQP_11445</name>
</gene>
<dbReference type="RefSeq" id="WP_376894598.1">
    <property type="nucleotide sequence ID" value="NZ_JBHULS010000006.1"/>
</dbReference>